<dbReference type="Gene3D" id="3.10.50.40">
    <property type="match status" value="1"/>
</dbReference>
<dbReference type="Pfam" id="PF00639">
    <property type="entry name" value="Rotamase"/>
    <property type="match status" value="1"/>
</dbReference>
<dbReference type="EMBL" id="CP017708">
    <property type="protein sequence ID" value="AOY80780.1"/>
    <property type="molecule type" value="Genomic_DNA"/>
</dbReference>
<keyword evidence="3" id="KW-0732">Signal</keyword>
<gene>
    <name evidence="9" type="ORF">BJP36_13515</name>
</gene>
<feature type="compositionally biased region" description="Basic and acidic residues" evidence="7">
    <location>
        <begin position="239"/>
        <end position="251"/>
    </location>
</feature>
<evidence type="ECO:0000256" key="5">
    <source>
        <dbReference type="ARBA" id="ARBA00023235"/>
    </source>
</evidence>
<feature type="domain" description="PpiC" evidence="8">
    <location>
        <begin position="114"/>
        <end position="206"/>
    </location>
</feature>
<keyword evidence="5 6" id="KW-0413">Isomerase</keyword>
<feature type="compositionally biased region" description="Basic and acidic residues" evidence="7">
    <location>
        <begin position="265"/>
        <end position="274"/>
    </location>
</feature>
<dbReference type="InterPro" id="IPR027304">
    <property type="entry name" value="Trigger_fact/SurA_dom_sf"/>
</dbReference>
<dbReference type="PROSITE" id="PS50198">
    <property type="entry name" value="PPIC_PPIASE_2"/>
    <property type="match status" value="1"/>
</dbReference>
<dbReference type="SUPFAM" id="SSF109998">
    <property type="entry name" value="Triger factor/SurA peptide-binding domain-like"/>
    <property type="match status" value="1"/>
</dbReference>
<dbReference type="AlphaFoldDB" id="A0A1D9G035"/>
<evidence type="ECO:0000313" key="9">
    <source>
        <dbReference type="EMBL" id="AOY80780.1"/>
    </source>
</evidence>
<dbReference type="PANTHER" id="PTHR47245:SF1">
    <property type="entry name" value="FOLDASE PROTEIN PRSA"/>
    <property type="match status" value="1"/>
</dbReference>
<protein>
    <recommendedName>
        <fullName evidence="2">peptidylprolyl isomerase</fullName>
        <ecNumber evidence="2">5.2.1.8</ecNumber>
    </recommendedName>
</protein>
<accession>A0A1D9G035</accession>
<keyword evidence="4 6" id="KW-0697">Rotamase</keyword>
<dbReference type="EC" id="5.2.1.8" evidence="2"/>
<evidence type="ECO:0000313" key="10">
    <source>
        <dbReference type="Proteomes" id="UP000176944"/>
    </source>
</evidence>
<dbReference type="InterPro" id="IPR000297">
    <property type="entry name" value="PPIase_PpiC"/>
</dbReference>
<evidence type="ECO:0000256" key="7">
    <source>
        <dbReference type="SAM" id="MobiDB-lite"/>
    </source>
</evidence>
<dbReference type="SUPFAM" id="SSF54534">
    <property type="entry name" value="FKBP-like"/>
    <property type="match status" value="1"/>
</dbReference>
<dbReference type="InterPro" id="IPR050245">
    <property type="entry name" value="PrsA_foldase"/>
</dbReference>
<evidence type="ECO:0000256" key="4">
    <source>
        <dbReference type="ARBA" id="ARBA00023110"/>
    </source>
</evidence>
<evidence type="ECO:0000256" key="3">
    <source>
        <dbReference type="ARBA" id="ARBA00022729"/>
    </source>
</evidence>
<feature type="region of interest" description="Disordered" evidence="7">
    <location>
        <begin position="239"/>
        <end position="285"/>
    </location>
</feature>
<dbReference type="InterPro" id="IPR046357">
    <property type="entry name" value="PPIase_dom_sf"/>
</dbReference>
<comment type="catalytic activity">
    <reaction evidence="1">
        <text>[protein]-peptidylproline (omega=180) = [protein]-peptidylproline (omega=0)</text>
        <dbReference type="Rhea" id="RHEA:16237"/>
        <dbReference type="Rhea" id="RHEA-COMP:10747"/>
        <dbReference type="Rhea" id="RHEA-COMP:10748"/>
        <dbReference type="ChEBI" id="CHEBI:83833"/>
        <dbReference type="ChEBI" id="CHEBI:83834"/>
        <dbReference type="EC" id="5.2.1.8"/>
    </reaction>
</comment>
<dbReference type="Proteomes" id="UP000176944">
    <property type="component" value="Chromosome"/>
</dbReference>
<dbReference type="GO" id="GO:0003755">
    <property type="term" value="F:peptidyl-prolyl cis-trans isomerase activity"/>
    <property type="evidence" value="ECO:0007669"/>
    <property type="project" value="UniProtKB-KW"/>
</dbReference>
<reference evidence="10" key="1">
    <citation type="submission" date="2016-10" db="EMBL/GenBank/DDBJ databases">
        <title>Comparative genomics uncovers the prolific and rare metabolic potential of the cyanobacterial genus Moorea.</title>
        <authorList>
            <person name="Leao T."/>
            <person name="Castelao G."/>
            <person name="Korobeynikov A."/>
            <person name="Monroe E.A."/>
            <person name="Podell S."/>
            <person name="Glukhov E."/>
            <person name="Allen E."/>
            <person name="Gerwick W.H."/>
            <person name="Gerwick L."/>
        </authorList>
    </citation>
    <scope>NUCLEOTIDE SEQUENCE [LARGE SCALE GENOMIC DNA]</scope>
    <source>
        <strain evidence="10">JHB</strain>
    </source>
</reference>
<evidence type="ECO:0000256" key="6">
    <source>
        <dbReference type="PROSITE-ProRule" id="PRU00278"/>
    </source>
</evidence>
<evidence type="ECO:0000259" key="8">
    <source>
        <dbReference type="PROSITE" id="PS50198"/>
    </source>
</evidence>
<organism evidence="9 10">
    <name type="scientific">Moorena producens (strain JHB)</name>
    <dbReference type="NCBI Taxonomy" id="1454205"/>
    <lineage>
        <taxon>Bacteria</taxon>
        <taxon>Bacillati</taxon>
        <taxon>Cyanobacteriota</taxon>
        <taxon>Cyanophyceae</taxon>
        <taxon>Coleofasciculales</taxon>
        <taxon>Coleofasciculaceae</taxon>
        <taxon>Moorena</taxon>
    </lineage>
</organism>
<proteinExistence type="predicted"/>
<sequence>MNEILKVGNQTITASEIIPLLRRYLLLPQLFREIIIDHAIAGISCTPEEETSAEERFYGKHKLTDDKARQAWCQNHQITLNQLKALATRELQLEKFQQETWGHRLESYFLERKQQLDQVSYSLIRLKDKGVARELYYRLEDGEQSFAEIARQYSQGPEAQSGGLIGLMPMSMPHPQIARILKLSQPGQLWTPTQIGEWIVIVRLEKLIPAQLDQPMRQRLLKEFFNRWLGEQLQQLIEKGNREQGNQKREQGVGSREQGIGNREQGTENSRKEIGGVFGVRRNPD</sequence>
<evidence type="ECO:0000256" key="1">
    <source>
        <dbReference type="ARBA" id="ARBA00000971"/>
    </source>
</evidence>
<name>A0A1D9G035_MOOP1</name>
<dbReference type="PANTHER" id="PTHR47245">
    <property type="entry name" value="PEPTIDYLPROLYL ISOMERASE"/>
    <property type="match status" value="1"/>
</dbReference>
<evidence type="ECO:0000256" key="2">
    <source>
        <dbReference type="ARBA" id="ARBA00013194"/>
    </source>
</evidence>